<dbReference type="SUPFAM" id="SSF144091">
    <property type="entry name" value="Rhomboid-like"/>
    <property type="match status" value="1"/>
</dbReference>
<dbReference type="AlphaFoldDB" id="A0A1R2BNZ3"/>
<dbReference type="InterPro" id="IPR035952">
    <property type="entry name" value="Rhomboid-like_sf"/>
</dbReference>
<evidence type="ECO:0000256" key="1">
    <source>
        <dbReference type="ARBA" id="ARBA00004477"/>
    </source>
</evidence>
<evidence type="ECO:0000256" key="5">
    <source>
        <dbReference type="ARBA" id="ARBA00022989"/>
    </source>
</evidence>
<dbReference type="GO" id="GO:0006950">
    <property type="term" value="P:response to stress"/>
    <property type="evidence" value="ECO:0007669"/>
    <property type="project" value="UniProtKB-ARBA"/>
</dbReference>
<gene>
    <name evidence="8" type="ORF">SteCoe_21685</name>
</gene>
<comment type="caution">
    <text evidence="8">The sequence shown here is derived from an EMBL/GenBank/DDBJ whole genome shotgun (WGS) entry which is preliminary data.</text>
</comment>
<feature type="transmembrane region" description="Helical" evidence="7">
    <location>
        <begin position="52"/>
        <end position="75"/>
    </location>
</feature>
<dbReference type="InterPro" id="IPR007599">
    <property type="entry name" value="DER1"/>
</dbReference>
<proteinExistence type="inferred from homology"/>
<keyword evidence="9" id="KW-1185">Reference proteome</keyword>
<reference evidence="8 9" key="1">
    <citation type="submission" date="2016-11" db="EMBL/GenBank/DDBJ databases">
        <title>The macronuclear genome of Stentor coeruleus: a giant cell with tiny introns.</title>
        <authorList>
            <person name="Slabodnick M."/>
            <person name="Ruby J.G."/>
            <person name="Reiff S.B."/>
            <person name="Swart E.C."/>
            <person name="Gosai S."/>
            <person name="Prabakaran S."/>
            <person name="Witkowska E."/>
            <person name="Larue G.E."/>
            <person name="Fisher S."/>
            <person name="Freeman R.M."/>
            <person name="Gunawardena J."/>
            <person name="Chu W."/>
            <person name="Stover N.A."/>
            <person name="Gregory B.D."/>
            <person name="Nowacki M."/>
            <person name="Derisi J."/>
            <person name="Roy S.W."/>
            <person name="Marshall W.F."/>
            <person name="Sood P."/>
        </authorList>
    </citation>
    <scope>NUCLEOTIDE SEQUENCE [LARGE SCALE GENOMIC DNA]</scope>
    <source>
        <strain evidence="8">WM001</strain>
    </source>
</reference>
<organism evidence="8 9">
    <name type="scientific">Stentor coeruleus</name>
    <dbReference type="NCBI Taxonomy" id="5963"/>
    <lineage>
        <taxon>Eukaryota</taxon>
        <taxon>Sar</taxon>
        <taxon>Alveolata</taxon>
        <taxon>Ciliophora</taxon>
        <taxon>Postciliodesmatophora</taxon>
        <taxon>Heterotrichea</taxon>
        <taxon>Heterotrichida</taxon>
        <taxon>Stentoridae</taxon>
        <taxon>Stentor</taxon>
    </lineage>
</organism>
<evidence type="ECO:0000256" key="3">
    <source>
        <dbReference type="ARBA" id="ARBA00022692"/>
    </source>
</evidence>
<accession>A0A1R2BNZ3</accession>
<sequence>MSTIDAWYYSLPDFTRVYLTISVVATILSSLSIISPYYYVFLADKIFYNFEIWRIFTCLVYFGDFSFQWMIQMSFLVRFTRALETLPLFQNNPVSFYWGILFMIISLFPLAWFADVKVLGFSLIFAIIYAWSRYEPEVLINLFWGFQVKGVHLPFVLLGLSLLMKQSILIDLIGLVVGEAFYLLKEKVPQDYGYDLLVPPMFFEKLISKIKQPRVARAQNPGFAGRGQRLG</sequence>
<dbReference type="Proteomes" id="UP000187209">
    <property type="component" value="Unassembled WGS sequence"/>
</dbReference>
<evidence type="ECO:0000256" key="4">
    <source>
        <dbReference type="ARBA" id="ARBA00022824"/>
    </source>
</evidence>
<keyword evidence="3 7" id="KW-0812">Transmembrane</keyword>
<evidence type="ECO:0000313" key="9">
    <source>
        <dbReference type="Proteomes" id="UP000187209"/>
    </source>
</evidence>
<keyword evidence="5 7" id="KW-1133">Transmembrane helix</keyword>
<evidence type="ECO:0000256" key="6">
    <source>
        <dbReference type="ARBA" id="ARBA00023136"/>
    </source>
</evidence>
<name>A0A1R2BNZ3_9CILI</name>
<dbReference type="Pfam" id="PF04511">
    <property type="entry name" value="DER1"/>
    <property type="match status" value="1"/>
</dbReference>
<keyword evidence="4 7" id="KW-0256">Endoplasmic reticulum</keyword>
<comment type="function">
    <text evidence="7">May be involved in the degradation of misfolded endoplasmic reticulum (ER) luminal proteins.</text>
</comment>
<feature type="transmembrane region" description="Helical" evidence="7">
    <location>
        <begin position="17"/>
        <end position="40"/>
    </location>
</feature>
<comment type="caution">
    <text evidence="7">Lacks conserved residue(s) required for the propagation of feature annotation.</text>
</comment>
<evidence type="ECO:0000313" key="8">
    <source>
        <dbReference type="EMBL" id="OMJ78488.1"/>
    </source>
</evidence>
<evidence type="ECO:0000256" key="2">
    <source>
        <dbReference type="ARBA" id="ARBA00008917"/>
    </source>
</evidence>
<keyword evidence="6 7" id="KW-0472">Membrane</keyword>
<comment type="subcellular location">
    <subcellularLocation>
        <location evidence="1 7">Endoplasmic reticulum membrane</location>
        <topology evidence="1 7">Multi-pass membrane protein</topology>
    </subcellularLocation>
</comment>
<protein>
    <recommendedName>
        <fullName evidence="7">Derlin</fullName>
    </recommendedName>
</protein>
<comment type="similarity">
    <text evidence="2 7">Belongs to the derlin family.</text>
</comment>
<dbReference type="EMBL" id="MPUH01000519">
    <property type="protein sequence ID" value="OMJ78488.1"/>
    <property type="molecule type" value="Genomic_DNA"/>
</dbReference>
<evidence type="ECO:0000256" key="7">
    <source>
        <dbReference type="RuleBase" id="RU363059"/>
    </source>
</evidence>
<dbReference type="PANTHER" id="PTHR11009">
    <property type="entry name" value="DER1-LIKE PROTEIN, DERLIN"/>
    <property type="match status" value="1"/>
</dbReference>
<feature type="transmembrane region" description="Helical" evidence="7">
    <location>
        <begin position="95"/>
        <end position="113"/>
    </location>
</feature>
<dbReference type="GO" id="GO:0005789">
    <property type="term" value="C:endoplasmic reticulum membrane"/>
    <property type="evidence" value="ECO:0007669"/>
    <property type="project" value="UniProtKB-SubCell"/>
</dbReference>
<dbReference type="OrthoDB" id="312312at2759"/>